<name>A0A8I0KNS1_9ACTO</name>
<accession>A0A8I0KNS1</accession>
<dbReference type="SUPFAM" id="SSF53335">
    <property type="entry name" value="S-adenosyl-L-methionine-dependent methyltransferases"/>
    <property type="match status" value="1"/>
</dbReference>
<reference evidence="5 6" key="1">
    <citation type="submission" date="2020-08" db="EMBL/GenBank/DDBJ databases">
        <title>Winkia gen. nov., sp. nov., isolated from faeces of the Anser albifrons in China.</title>
        <authorList>
            <person name="Liu Q."/>
        </authorList>
    </citation>
    <scope>NUCLEOTIDE SEQUENCE [LARGE SCALE GENOMIC DNA]</scope>
    <source>
        <strain evidence="5 6">C62</strain>
    </source>
</reference>
<evidence type="ECO:0000259" key="4">
    <source>
        <dbReference type="Pfam" id="PF08241"/>
    </source>
</evidence>
<dbReference type="PANTHER" id="PTHR44942:SF4">
    <property type="entry name" value="METHYLTRANSFERASE TYPE 11 DOMAIN-CONTAINING PROTEIN"/>
    <property type="match status" value="1"/>
</dbReference>
<dbReference type="AlphaFoldDB" id="A0A8I0KNS1"/>
<dbReference type="PANTHER" id="PTHR44942">
    <property type="entry name" value="METHYLTRANSF_11 DOMAIN-CONTAINING PROTEIN"/>
    <property type="match status" value="1"/>
</dbReference>
<keyword evidence="2 5" id="KW-0489">Methyltransferase</keyword>
<dbReference type="GO" id="GO:0032259">
    <property type="term" value="P:methylation"/>
    <property type="evidence" value="ECO:0007669"/>
    <property type="project" value="UniProtKB-KW"/>
</dbReference>
<gene>
    <name evidence="5" type="ORF">H8R10_05015</name>
</gene>
<evidence type="ECO:0000256" key="3">
    <source>
        <dbReference type="ARBA" id="ARBA00022679"/>
    </source>
</evidence>
<protein>
    <submittedName>
        <fullName evidence="5">Class I SAM-dependent methyltransferase</fullName>
    </submittedName>
</protein>
<dbReference type="InterPro" id="IPR029063">
    <property type="entry name" value="SAM-dependent_MTases_sf"/>
</dbReference>
<proteinExistence type="inferred from homology"/>
<sequence>MRLRRCAVRHPSLGPVRHRGDGCGGVSVHRRPHVVSPDLDAPGVRSVGAHRLRSRLHPALLAGGHHHPVPHHRVRLDDYADDRAQPADVGGVDLRALAQRRSRFDGQLPTQRRSAAVADAARRVVDERPRRHRVDGNRRRSRLCAVPLAPAGCGDSVRHPLPPGPGDVTDPLGLGAGQASLDNPYERADSRYHVARPPYPDRAVDFVYSQARTAGGNRIVDIGAGTGLMSAPLSARGAQVTPVEPAEAMVAQLRRTCPELTPVVARGEETGLPSGCADLVVYAQSWHWLDPTQAAAEAARLLTPSGRVCVVFNQLDTRIGWVKRLTRIMRSGDIHTPDRPPRLGPRFTRPTLDLVAFSQRLTPDQIGLIGQTRSSYLRASDAGRAHMRANLDWYLHDFLAIPADLAIDLPSLTLVWSAHLISPARI</sequence>
<feature type="domain" description="Methyltransferase type 11" evidence="4">
    <location>
        <begin position="220"/>
        <end position="309"/>
    </location>
</feature>
<dbReference type="Gene3D" id="3.40.50.150">
    <property type="entry name" value="Vaccinia Virus protein VP39"/>
    <property type="match status" value="1"/>
</dbReference>
<keyword evidence="6" id="KW-1185">Reference proteome</keyword>
<dbReference type="InterPro" id="IPR013216">
    <property type="entry name" value="Methyltransf_11"/>
</dbReference>
<comment type="similarity">
    <text evidence="1">Belongs to the methyltransferase superfamily.</text>
</comment>
<keyword evidence="3 5" id="KW-0808">Transferase</keyword>
<dbReference type="InterPro" id="IPR051052">
    <property type="entry name" value="Diverse_substrate_MTase"/>
</dbReference>
<dbReference type="GO" id="GO:0008757">
    <property type="term" value="F:S-adenosylmethionine-dependent methyltransferase activity"/>
    <property type="evidence" value="ECO:0007669"/>
    <property type="project" value="InterPro"/>
</dbReference>
<evidence type="ECO:0000256" key="2">
    <source>
        <dbReference type="ARBA" id="ARBA00022603"/>
    </source>
</evidence>
<evidence type="ECO:0000256" key="1">
    <source>
        <dbReference type="ARBA" id="ARBA00008361"/>
    </source>
</evidence>
<dbReference type="Proteomes" id="UP000627538">
    <property type="component" value="Unassembled WGS sequence"/>
</dbReference>
<dbReference type="CDD" id="cd02440">
    <property type="entry name" value="AdoMet_MTases"/>
    <property type="match status" value="1"/>
</dbReference>
<dbReference type="Pfam" id="PF08241">
    <property type="entry name" value="Methyltransf_11"/>
    <property type="match status" value="1"/>
</dbReference>
<evidence type="ECO:0000313" key="6">
    <source>
        <dbReference type="Proteomes" id="UP000627538"/>
    </source>
</evidence>
<dbReference type="EMBL" id="JACRUO010000001">
    <property type="protein sequence ID" value="MBD3689586.1"/>
    <property type="molecule type" value="Genomic_DNA"/>
</dbReference>
<organism evidence="5 6">
    <name type="scientific">Nanchangia anserum</name>
    <dbReference type="NCBI Taxonomy" id="2692125"/>
    <lineage>
        <taxon>Bacteria</taxon>
        <taxon>Bacillati</taxon>
        <taxon>Actinomycetota</taxon>
        <taxon>Actinomycetes</taxon>
        <taxon>Actinomycetales</taxon>
        <taxon>Actinomycetaceae</taxon>
        <taxon>Nanchangia</taxon>
    </lineage>
</organism>
<comment type="caution">
    <text evidence="5">The sequence shown here is derived from an EMBL/GenBank/DDBJ whole genome shotgun (WGS) entry which is preliminary data.</text>
</comment>
<evidence type="ECO:0000313" key="5">
    <source>
        <dbReference type="EMBL" id="MBD3689586.1"/>
    </source>
</evidence>